<protein>
    <recommendedName>
        <fullName evidence="2">Phage ABA sandwich domain-containing protein</fullName>
    </recommendedName>
</protein>
<organism evidence="1">
    <name type="scientific">marine sediment metagenome</name>
    <dbReference type="NCBI Taxonomy" id="412755"/>
    <lineage>
        <taxon>unclassified sequences</taxon>
        <taxon>metagenomes</taxon>
        <taxon>ecological metagenomes</taxon>
    </lineage>
</organism>
<reference evidence="1" key="1">
    <citation type="journal article" date="2015" name="Nature">
        <title>Complex archaea that bridge the gap between prokaryotes and eukaryotes.</title>
        <authorList>
            <person name="Spang A."/>
            <person name="Saw J.H."/>
            <person name="Jorgensen S.L."/>
            <person name="Zaremba-Niedzwiedzka K."/>
            <person name="Martijn J."/>
            <person name="Lind A.E."/>
            <person name="van Eijk R."/>
            <person name="Schleper C."/>
            <person name="Guy L."/>
            <person name="Ettema T.J."/>
        </authorList>
    </citation>
    <scope>NUCLEOTIDE SEQUENCE</scope>
</reference>
<dbReference type="AlphaFoldDB" id="A0A0F8WW98"/>
<evidence type="ECO:0000313" key="1">
    <source>
        <dbReference type="EMBL" id="KKK61142.1"/>
    </source>
</evidence>
<proteinExistence type="predicted"/>
<gene>
    <name evidence="1" type="ORF">LCGC14_3017270</name>
</gene>
<comment type="caution">
    <text evidence="1">The sequence shown here is derived from an EMBL/GenBank/DDBJ whole genome shotgun (WGS) entry which is preliminary data.</text>
</comment>
<name>A0A0F8WW98_9ZZZZ</name>
<accession>A0A0F8WW98</accession>
<evidence type="ECO:0008006" key="2">
    <source>
        <dbReference type="Google" id="ProtNLM"/>
    </source>
</evidence>
<sequence>MKEPTKEETAKFWTGYGFVWIPPVTPIAELDHFEKCIALSNWKYPDGSTYFWEHTEGEAVNGLPVIDLNNLFKYAVPKLRDYSENNTLWSIEFHWQGINISNAVECNVILDDSQFDGEGETEALALFWALNKVREAE</sequence>
<dbReference type="EMBL" id="LAZR01062622">
    <property type="protein sequence ID" value="KKK61142.1"/>
    <property type="molecule type" value="Genomic_DNA"/>
</dbReference>